<dbReference type="PANTHER" id="PTHR48086">
    <property type="entry name" value="SODIUM/PROLINE SYMPORTER-RELATED"/>
    <property type="match status" value="1"/>
</dbReference>
<evidence type="ECO:0008006" key="9">
    <source>
        <dbReference type="Google" id="ProtNLM"/>
    </source>
</evidence>
<gene>
    <name evidence="8" type="ORF">METZ01_LOCUS28452</name>
</gene>
<keyword evidence="4 7" id="KW-0812">Transmembrane</keyword>
<evidence type="ECO:0000313" key="8">
    <source>
        <dbReference type="EMBL" id="SUZ75598.1"/>
    </source>
</evidence>
<dbReference type="GO" id="GO:0022857">
    <property type="term" value="F:transmembrane transporter activity"/>
    <property type="evidence" value="ECO:0007669"/>
    <property type="project" value="InterPro"/>
</dbReference>
<feature type="transmembrane region" description="Helical" evidence="7">
    <location>
        <begin position="261"/>
        <end position="281"/>
    </location>
</feature>
<evidence type="ECO:0000256" key="1">
    <source>
        <dbReference type="ARBA" id="ARBA00004141"/>
    </source>
</evidence>
<feature type="transmembrane region" description="Helical" evidence="7">
    <location>
        <begin position="145"/>
        <end position="164"/>
    </location>
</feature>
<sequence>MLLIYGLILIGVGLWVGRRVRDTNDFFVAGRRLKPGLLFSTMLAANIGAGSTVGATELGYRIGLSAWWWVGSAGIGSLALAFWVGPRMYRLATRHNFKTVGDFLEHRYDRNVRAVIALLIWLGTLIILAAQLLAIAFVLNVITGLPQYVGCIIGGFVIMTYFTAGGLLTSVWVNVIQLCMLLIGFMLAVPFALFQAGGLETVFTNTEAIPEYWNFLGGSRGGWIYLPMLVPAFIVSPGLLQKVYGAVDEHTVRRAVGWNGLVLLLFAFVPTLLGAIARSAYPDLINPGMALPLLLMESLPPLIGAIGLVALFSAEVSSADAILFMLSTSLSQDLYRRFINREANDSSVLKVARRAAIGGGTLALLIAIFAKSIITVMSVFYTLLTVSLFVPIVIGLYIRKIGTLEVLSAIAAGLALVVTVEIISIEPSAGVLTSATLGVIASVTVCMTILAARRYLTGSQGNSNAPAARL</sequence>
<feature type="transmembrane region" description="Helical" evidence="7">
    <location>
        <begin position="380"/>
        <end position="399"/>
    </location>
</feature>
<comment type="subcellular location">
    <subcellularLocation>
        <location evidence="1">Membrane</location>
        <topology evidence="1">Multi-pass membrane protein</topology>
    </subcellularLocation>
</comment>
<evidence type="ECO:0000256" key="2">
    <source>
        <dbReference type="ARBA" id="ARBA00006434"/>
    </source>
</evidence>
<organism evidence="8">
    <name type="scientific">marine metagenome</name>
    <dbReference type="NCBI Taxonomy" id="408172"/>
    <lineage>
        <taxon>unclassified sequences</taxon>
        <taxon>metagenomes</taxon>
        <taxon>ecological metagenomes</taxon>
    </lineage>
</organism>
<feature type="transmembrane region" description="Helical" evidence="7">
    <location>
        <begin position="301"/>
        <end position="330"/>
    </location>
</feature>
<proteinExistence type="inferred from homology"/>
<feature type="transmembrane region" description="Helical" evidence="7">
    <location>
        <begin position="222"/>
        <end position="240"/>
    </location>
</feature>
<evidence type="ECO:0000256" key="6">
    <source>
        <dbReference type="ARBA" id="ARBA00023136"/>
    </source>
</evidence>
<dbReference type="Pfam" id="PF00474">
    <property type="entry name" value="SSF"/>
    <property type="match status" value="1"/>
</dbReference>
<comment type="similarity">
    <text evidence="2">Belongs to the sodium:solute symporter (SSF) (TC 2.A.21) family.</text>
</comment>
<evidence type="ECO:0000256" key="3">
    <source>
        <dbReference type="ARBA" id="ARBA00022448"/>
    </source>
</evidence>
<protein>
    <recommendedName>
        <fullName evidence="9">Sodium:solute symporter</fullName>
    </recommendedName>
</protein>
<dbReference type="InterPro" id="IPR038377">
    <property type="entry name" value="Na/Glc_symporter_sf"/>
</dbReference>
<feature type="transmembrane region" description="Helical" evidence="7">
    <location>
        <begin position="406"/>
        <end position="425"/>
    </location>
</feature>
<feature type="transmembrane region" description="Helical" evidence="7">
    <location>
        <begin position="431"/>
        <end position="452"/>
    </location>
</feature>
<dbReference type="AlphaFoldDB" id="A0A381Q9F0"/>
<dbReference type="CDD" id="cd10322">
    <property type="entry name" value="SLC5sbd"/>
    <property type="match status" value="1"/>
</dbReference>
<name>A0A381Q9F0_9ZZZZ</name>
<keyword evidence="6 7" id="KW-0472">Membrane</keyword>
<keyword evidence="5 7" id="KW-1133">Transmembrane helix</keyword>
<evidence type="ECO:0000256" key="7">
    <source>
        <dbReference type="SAM" id="Phobius"/>
    </source>
</evidence>
<keyword evidence="3" id="KW-0813">Transport</keyword>
<dbReference type="EMBL" id="UINC01001251">
    <property type="protein sequence ID" value="SUZ75598.1"/>
    <property type="molecule type" value="Genomic_DNA"/>
</dbReference>
<feature type="transmembrane region" description="Helical" evidence="7">
    <location>
        <begin position="171"/>
        <end position="194"/>
    </location>
</feature>
<feature type="transmembrane region" description="Helical" evidence="7">
    <location>
        <begin position="114"/>
        <end position="139"/>
    </location>
</feature>
<dbReference type="PANTHER" id="PTHR48086:SF7">
    <property type="entry name" value="SODIUM-SOLUTE SYMPORTER-RELATED"/>
    <property type="match status" value="1"/>
</dbReference>
<reference evidence="8" key="1">
    <citation type="submission" date="2018-05" db="EMBL/GenBank/DDBJ databases">
        <authorList>
            <person name="Lanie J.A."/>
            <person name="Ng W.-L."/>
            <person name="Kazmierczak K.M."/>
            <person name="Andrzejewski T.M."/>
            <person name="Davidsen T.M."/>
            <person name="Wayne K.J."/>
            <person name="Tettelin H."/>
            <person name="Glass J.I."/>
            <person name="Rusch D."/>
            <person name="Podicherti R."/>
            <person name="Tsui H.-C.T."/>
            <person name="Winkler M.E."/>
        </authorList>
    </citation>
    <scope>NUCLEOTIDE SEQUENCE</scope>
</reference>
<dbReference type="GO" id="GO:0005886">
    <property type="term" value="C:plasma membrane"/>
    <property type="evidence" value="ECO:0007669"/>
    <property type="project" value="TreeGrafter"/>
</dbReference>
<dbReference type="Gene3D" id="1.20.1730.10">
    <property type="entry name" value="Sodium/glucose cotransporter"/>
    <property type="match status" value="1"/>
</dbReference>
<accession>A0A381Q9F0</accession>
<dbReference type="PROSITE" id="PS50283">
    <property type="entry name" value="NA_SOLUT_SYMP_3"/>
    <property type="match status" value="1"/>
</dbReference>
<evidence type="ECO:0000256" key="4">
    <source>
        <dbReference type="ARBA" id="ARBA00022692"/>
    </source>
</evidence>
<dbReference type="InterPro" id="IPR050277">
    <property type="entry name" value="Sodium:Solute_Symporter"/>
</dbReference>
<feature type="transmembrane region" description="Helical" evidence="7">
    <location>
        <begin position="66"/>
        <end position="85"/>
    </location>
</feature>
<dbReference type="InterPro" id="IPR001734">
    <property type="entry name" value="Na/solute_symporter"/>
</dbReference>
<evidence type="ECO:0000256" key="5">
    <source>
        <dbReference type="ARBA" id="ARBA00022989"/>
    </source>
</evidence>
<feature type="transmembrane region" description="Helical" evidence="7">
    <location>
        <begin position="351"/>
        <end position="374"/>
    </location>
</feature>